<feature type="region of interest" description="Disordered" evidence="1">
    <location>
        <begin position="68"/>
        <end position="113"/>
    </location>
</feature>
<evidence type="ECO:0000256" key="1">
    <source>
        <dbReference type="SAM" id="MobiDB-lite"/>
    </source>
</evidence>
<dbReference type="Proteomes" id="UP000054324">
    <property type="component" value="Unassembled WGS sequence"/>
</dbReference>
<sequence length="113" mass="12451">MLTYSLLSSLFISVNRSCYVLLIECRDQNATGDFHPTYLSPKNTALRPPGTTFEFPNLFKTKRPSSVMDVVGSTGATDDTTSKSSTDSDTVTSSPSETKPPISHKKLPSWFIR</sequence>
<dbReference type="OrthoDB" id="275582at2759"/>
<evidence type="ECO:0000313" key="4">
    <source>
        <dbReference type="Proteomes" id="UP000054324"/>
    </source>
</evidence>
<proteinExistence type="predicted"/>
<dbReference type="KEGG" id="ovi:T265_14768"/>
<accession>A0A074Z6Q2</accession>
<dbReference type="EMBL" id="KL596876">
    <property type="protein sequence ID" value="KER22866.1"/>
    <property type="molecule type" value="Genomic_DNA"/>
</dbReference>
<keyword evidence="4" id="KW-1185">Reference proteome</keyword>
<evidence type="ECO:0000313" key="3">
    <source>
        <dbReference type="EMBL" id="KER22866.1"/>
    </source>
</evidence>
<gene>
    <name evidence="3" type="ORF">T265_14768</name>
</gene>
<dbReference type="STRING" id="6198.A0A074Z6Q2"/>
<reference evidence="3 4" key="1">
    <citation type="submission" date="2013-11" db="EMBL/GenBank/DDBJ databases">
        <title>Opisthorchis viverrini - life in the bile duct.</title>
        <authorList>
            <person name="Young N.D."/>
            <person name="Nagarajan N."/>
            <person name="Lin S.J."/>
            <person name="Korhonen P.K."/>
            <person name="Jex A.R."/>
            <person name="Hall R.S."/>
            <person name="Safavi-Hemami H."/>
            <person name="Kaewkong W."/>
            <person name="Bertrand D."/>
            <person name="Gao S."/>
            <person name="Seet Q."/>
            <person name="Wongkham S."/>
            <person name="Teh B.T."/>
            <person name="Wongkham C."/>
            <person name="Intapan P.M."/>
            <person name="Maleewong W."/>
            <person name="Yang X."/>
            <person name="Hu M."/>
            <person name="Wang Z."/>
            <person name="Hofmann A."/>
            <person name="Sternberg P.W."/>
            <person name="Tan P."/>
            <person name="Wang J."/>
            <person name="Gasser R.B."/>
        </authorList>
    </citation>
    <scope>NUCLEOTIDE SEQUENCE [LARGE SCALE GENOMIC DNA]</scope>
</reference>
<keyword evidence="2" id="KW-0732">Signal</keyword>
<feature type="compositionally biased region" description="Low complexity" evidence="1">
    <location>
        <begin position="73"/>
        <end position="97"/>
    </location>
</feature>
<name>A0A074Z6Q2_OPIVI</name>
<protein>
    <submittedName>
        <fullName evidence="3">Uncharacterized protein</fullName>
    </submittedName>
</protein>
<organism evidence="3 4">
    <name type="scientific">Opisthorchis viverrini</name>
    <name type="common">Southeast Asian liver fluke</name>
    <dbReference type="NCBI Taxonomy" id="6198"/>
    <lineage>
        <taxon>Eukaryota</taxon>
        <taxon>Metazoa</taxon>
        <taxon>Spiralia</taxon>
        <taxon>Lophotrochozoa</taxon>
        <taxon>Platyhelminthes</taxon>
        <taxon>Trematoda</taxon>
        <taxon>Digenea</taxon>
        <taxon>Opisthorchiida</taxon>
        <taxon>Opisthorchiata</taxon>
        <taxon>Opisthorchiidae</taxon>
        <taxon>Opisthorchis</taxon>
    </lineage>
</organism>
<feature type="chain" id="PRO_5001704938" evidence="2">
    <location>
        <begin position="18"/>
        <end position="113"/>
    </location>
</feature>
<dbReference type="RefSeq" id="XP_009173407.1">
    <property type="nucleotide sequence ID" value="XM_009175143.1"/>
</dbReference>
<dbReference type="GeneID" id="20328934"/>
<feature type="signal peptide" evidence="2">
    <location>
        <begin position="1"/>
        <end position="17"/>
    </location>
</feature>
<evidence type="ECO:0000256" key="2">
    <source>
        <dbReference type="SAM" id="SignalP"/>
    </source>
</evidence>
<dbReference type="AlphaFoldDB" id="A0A074Z6Q2"/>
<dbReference type="CTD" id="20328934"/>